<sequence>MHRLSYDLPGVEAFAMVNQFNEVRCTNWLRNLGNLSLDLPLQHSGLHLSGEEYIGLVGKTGVLAYRPGSENTLIVSLISSTYLRQALAQNIPIGDSIVLFNSFARKHIAMNGLLNSGEIAQLEQGLGQGDPEFDVIERRSLMTQTSLQYPSVSVGYFYNPPSYLSALQQRLPEVSLFIALSLLAAWGWLAYRHNKVNSIEYQIQVGLRQHEFEPELQPIVDMETGQWVGAEMLARWRRAGRTVAYPDEFIPAAEASRRIKTLTRVLTERVFKSLDGGTLPDDFYISINLSPNHVDERTESAIVALAEQYPAFNTNNIRFEITEHGLQETGRRRFQDVVSRLKQQGFLFGLDDFGTGQSGLEYFSNLSPDFLKIDRRFVNAIDSPESIDFQLLKTIVQLAQSLNLIIIAEGVETEQERDWLQQQGIRFAQGWYYEKALPLPIFRQRLKDASMQFQTRSDDLVDAVTEHS</sequence>
<dbReference type="Proteomes" id="UP000005953">
    <property type="component" value="Unassembled WGS sequence"/>
</dbReference>
<dbReference type="HOGENOM" id="CLU_583781_0_0_6"/>
<dbReference type="GO" id="GO:0071111">
    <property type="term" value="F:cyclic-guanylate-specific phosphodiesterase activity"/>
    <property type="evidence" value="ECO:0007669"/>
    <property type="project" value="InterPro"/>
</dbReference>
<organism evidence="2 3">
    <name type="scientific">Reinekea blandensis MED297</name>
    <dbReference type="NCBI Taxonomy" id="314283"/>
    <lineage>
        <taxon>Bacteria</taxon>
        <taxon>Pseudomonadati</taxon>
        <taxon>Pseudomonadota</taxon>
        <taxon>Gammaproteobacteria</taxon>
        <taxon>Oceanospirillales</taxon>
        <taxon>Saccharospirillaceae</taxon>
        <taxon>Reinekea</taxon>
    </lineage>
</organism>
<accession>A4BJ50</accession>
<dbReference type="InterPro" id="IPR001633">
    <property type="entry name" value="EAL_dom"/>
</dbReference>
<reference evidence="2 3" key="1">
    <citation type="submission" date="2006-02" db="EMBL/GenBank/DDBJ databases">
        <authorList>
            <person name="Pinhassi J."/>
            <person name="Pedros-Alio C."/>
            <person name="Ferriera S."/>
            <person name="Johnson J."/>
            <person name="Kravitz S."/>
            <person name="Halpern A."/>
            <person name="Remington K."/>
            <person name="Beeson K."/>
            <person name="Tran B."/>
            <person name="Rogers Y.-H."/>
            <person name="Friedman R."/>
            <person name="Venter J.C."/>
        </authorList>
    </citation>
    <scope>NUCLEOTIDE SEQUENCE [LARGE SCALE GENOMIC DNA]</scope>
    <source>
        <strain evidence="2 3">MED297</strain>
    </source>
</reference>
<gene>
    <name evidence="2" type="ORF">MED297_05144</name>
</gene>
<dbReference type="InterPro" id="IPR050706">
    <property type="entry name" value="Cyclic-di-GMP_PDE-like"/>
</dbReference>
<dbReference type="SMR" id="A4BJ50"/>
<dbReference type="SUPFAM" id="SSF141868">
    <property type="entry name" value="EAL domain-like"/>
    <property type="match status" value="1"/>
</dbReference>
<dbReference type="STRING" id="314283.MED297_05144"/>
<dbReference type="CDD" id="cd01948">
    <property type="entry name" value="EAL"/>
    <property type="match status" value="1"/>
</dbReference>
<dbReference type="AlphaFoldDB" id="A4BJ50"/>
<name>A4BJ50_9GAMM</name>
<dbReference type="PROSITE" id="PS50883">
    <property type="entry name" value="EAL"/>
    <property type="match status" value="1"/>
</dbReference>
<dbReference type="PANTHER" id="PTHR33121:SF81">
    <property type="entry name" value="CYCLIC DI-GMP PHOSPHODIESTERASE PDEB-RELATED"/>
    <property type="match status" value="1"/>
</dbReference>
<dbReference type="InterPro" id="IPR035919">
    <property type="entry name" value="EAL_sf"/>
</dbReference>
<dbReference type="Pfam" id="PF00563">
    <property type="entry name" value="EAL"/>
    <property type="match status" value="1"/>
</dbReference>
<dbReference type="Gene3D" id="3.20.20.450">
    <property type="entry name" value="EAL domain"/>
    <property type="match status" value="1"/>
</dbReference>
<feature type="domain" description="EAL" evidence="1">
    <location>
        <begin position="196"/>
        <end position="450"/>
    </location>
</feature>
<dbReference type="PANTHER" id="PTHR33121">
    <property type="entry name" value="CYCLIC DI-GMP PHOSPHODIESTERASE PDEF"/>
    <property type="match status" value="1"/>
</dbReference>
<dbReference type="SMART" id="SM00052">
    <property type="entry name" value="EAL"/>
    <property type="match status" value="1"/>
</dbReference>
<dbReference type="EMBL" id="AAOE01000031">
    <property type="protein sequence ID" value="EAR07803.1"/>
    <property type="molecule type" value="Genomic_DNA"/>
</dbReference>
<comment type="caution">
    <text evidence="2">The sequence shown here is derived from an EMBL/GenBank/DDBJ whole genome shotgun (WGS) entry which is preliminary data.</text>
</comment>
<proteinExistence type="predicted"/>
<evidence type="ECO:0000313" key="2">
    <source>
        <dbReference type="EMBL" id="EAR07803.1"/>
    </source>
</evidence>
<keyword evidence="3" id="KW-1185">Reference proteome</keyword>
<protein>
    <submittedName>
        <fullName evidence="2">EAL</fullName>
    </submittedName>
</protein>
<evidence type="ECO:0000313" key="3">
    <source>
        <dbReference type="Proteomes" id="UP000005953"/>
    </source>
</evidence>
<evidence type="ECO:0000259" key="1">
    <source>
        <dbReference type="PROSITE" id="PS50883"/>
    </source>
</evidence>